<dbReference type="Proteomes" id="UP000683360">
    <property type="component" value="Unassembled WGS sequence"/>
</dbReference>
<dbReference type="EMBL" id="CAJPWZ010001606">
    <property type="protein sequence ID" value="CAG2218733.1"/>
    <property type="molecule type" value="Genomic_DNA"/>
</dbReference>
<accession>A0A8S3SAK7</accession>
<organism evidence="1 2">
    <name type="scientific">Mytilus edulis</name>
    <name type="common">Blue mussel</name>
    <dbReference type="NCBI Taxonomy" id="6550"/>
    <lineage>
        <taxon>Eukaryota</taxon>
        <taxon>Metazoa</taxon>
        <taxon>Spiralia</taxon>
        <taxon>Lophotrochozoa</taxon>
        <taxon>Mollusca</taxon>
        <taxon>Bivalvia</taxon>
        <taxon>Autobranchia</taxon>
        <taxon>Pteriomorphia</taxon>
        <taxon>Mytilida</taxon>
        <taxon>Mytiloidea</taxon>
        <taxon>Mytilidae</taxon>
        <taxon>Mytilinae</taxon>
        <taxon>Mytilus</taxon>
    </lineage>
</organism>
<evidence type="ECO:0000313" key="1">
    <source>
        <dbReference type="EMBL" id="CAG2218733.1"/>
    </source>
</evidence>
<name>A0A8S3SAK7_MYTED</name>
<reference evidence="1" key="1">
    <citation type="submission" date="2021-03" db="EMBL/GenBank/DDBJ databases">
        <authorList>
            <person name="Bekaert M."/>
        </authorList>
    </citation>
    <scope>NUCLEOTIDE SEQUENCE</scope>
</reference>
<evidence type="ECO:0000313" key="2">
    <source>
        <dbReference type="Proteomes" id="UP000683360"/>
    </source>
</evidence>
<keyword evidence="2" id="KW-1185">Reference proteome</keyword>
<dbReference type="PANTHER" id="PTHR46704:SF9">
    <property type="entry name" value="BHLH DOMAIN-CONTAINING PROTEIN"/>
    <property type="match status" value="1"/>
</dbReference>
<gene>
    <name evidence="1" type="ORF">MEDL_32334</name>
</gene>
<dbReference type="OrthoDB" id="6150275at2759"/>
<dbReference type="PANTHER" id="PTHR46704">
    <property type="entry name" value="CXC DOMAIN-CONTAINING PROTEIN-RELATED"/>
    <property type="match status" value="1"/>
</dbReference>
<protein>
    <submittedName>
        <fullName evidence="1">Uncharacterized protein</fullName>
    </submittedName>
</protein>
<proteinExistence type="predicted"/>
<sequence length="158" mass="17851">MTKSIGQDHAIQTFDQQLYAIAQQVKWALPTTFDCHVLRMGGFHTLSCFIAAIGKLWGDGGLRDLLVDSSVYAAATVDQMLCGKQFNRAVRGLTLVYEALCSLWFGAFFRWLNDKIEKFPENTLTLFSTFMSMFQAGKTVEAKHFAEVKVFLKQTFCL</sequence>
<dbReference type="AlphaFoldDB" id="A0A8S3SAK7"/>
<comment type="caution">
    <text evidence="1">The sequence shown here is derived from an EMBL/GenBank/DDBJ whole genome shotgun (WGS) entry which is preliminary data.</text>
</comment>